<dbReference type="AlphaFoldDB" id="A0A4S4BGL0"/>
<evidence type="ECO:0000313" key="5">
    <source>
        <dbReference type="Proteomes" id="UP000310334"/>
    </source>
</evidence>
<evidence type="ECO:0000256" key="2">
    <source>
        <dbReference type="SAM" id="Coils"/>
    </source>
</evidence>
<dbReference type="InterPro" id="IPR036397">
    <property type="entry name" value="RNaseH_sf"/>
</dbReference>
<comment type="function">
    <text evidence="1">Involved in the transposition of the insertion sequence.</text>
</comment>
<dbReference type="Proteomes" id="UP000310334">
    <property type="component" value="Unassembled WGS sequence"/>
</dbReference>
<dbReference type="InterPro" id="IPR001584">
    <property type="entry name" value="Integrase_cat-core"/>
</dbReference>
<dbReference type="GO" id="GO:0003676">
    <property type="term" value="F:nucleic acid binding"/>
    <property type="evidence" value="ECO:0007669"/>
    <property type="project" value="InterPro"/>
</dbReference>
<feature type="domain" description="Integrase catalytic" evidence="3">
    <location>
        <begin position="263"/>
        <end position="427"/>
    </location>
</feature>
<feature type="non-terminal residue" evidence="4">
    <location>
        <position position="1"/>
    </location>
</feature>
<dbReference type="NCBIfam" id="NF033516">
    <property type="entry name" value="transpos_IS3"/>
    <property type="match status" value="1"/>
</dbReference>
<dbReference type="Pfam" id="PF13276">
    <property type="entry name" value="HTH_21"/>
    <property type="match status" value="1"/>
</dbReference>
<protein>
    <submittedName>
        <fullName evidence="4">IS3 family transposase</fullName>
    </submittedName>
</protein>
<dbReference type="Pfam" id="PF00665">
    <property type="entry name" value="rve"/>
    <property type="match status" value="1"/>
</dbReference>
<dbReference type="InterPro" id="IPR050900">
    <property type="entry name" value="Transposase_IS3/IS150/IS904"/>
</dbReference>
<keyword evidence="2" id="KW-0175">Coiled coil</keyword>
<dbReference type="SUPFAM" id="SSF46689">
    <property type="entry name" value="Homeodomain-like"/>
    <property type="match status" value="1"/>
</dbReference>
<dbReference type="RefSeq" id="WP_136359334.1">
    <property type="nucleotide sequence ID" value="NZ_SSNT01000061.1"/>
</dbReference>
<sequence>KNPNIVSVSERTITYSPDFKIKAVQEYKQGKLPSQIFIENGFELEIIGKKQPKRCLQRWRETYDRFGEEGFLTERRGKGSTGRPSSKSLSVEEQLKKAEARIKFLEAENGFFKKARRIRKAGVEEEKILTKAETFYLIEKTIREHQLKGSVTYLCKLAGVSRSGYYDWLKSALSRELREEKDELDIELIRHIFISKKEKVGALQIKMFLENDYLAVMNHKKIRRLMAKYNLVAKIRRTNPYRKITRATQEHRTCPNILNREFSQEEPGKVLLTDITYIYYGNGQKAYLSCVKDGTTKEILAYYLSTSLKMDIVHKTLIKLEKAVNGYFHPEAILHSDQGFHYTHPEFQMKVKKLGLTQSMSRKGNCWDNAPMEGFFGHFKDLAEFKTCESISEVKIEIDRVIEDYNNYRYQWGLMKMTPAQYRGYLLAA</sequence>
<dbReference type="PANTHER" id="PTHR46889">
    <property type="entry name" value="TRANSPOSASE INSF FOR INSERTION SEQUENCE IS3B-RELATED"/>
    <property type="match status" value="1"/>
</dbReference>
<dbReference type="InterPro" id="IPR048020">
    <property type="entry name" value="Transpos_IS3"/>
</dbReference>
<dbReference type="OrthoDB" id="9781005at2"/>
<accession>A0A4S4BGL0</accession>
<dbReference type="EMBL" id="SSNT01000061">
    <property type="protein sequence ID" value="THF73588.1"/>
    <property type="molecule type" value="Genomic_DNA"/>
</dbReference>
<dbReference type="SUPFAM" id="SSF53098">
    <property type="entry name" value="Ribonuclease H-like"/>
    <property type="match status" value="1"/>
</dbReference>
<proteinExistence type="predicted"/>
<dbReference type="PROSITE" id="PS50994">
    <property type="entry name" value="INTEGRASE"/>
    <property type="match status" value="1"/>
</dbReference>
<organism evidence="4 5">
    <name type="scientific">Metabacillus sediminilitoris</name>
    <dbReference type="NCBI Taxonomy" id="2567941"/>
    <lineage>
        <taxon>Bacteria</taxon>
        <taxon>Bacillati</taxon>
        <taxon>Bacillota</taxon>
        <taxon>Bacilli</taxon>
        <taxon>Bacillales</taxon>
        <taxon>Bacillaceae</taxon>
        <taxon>Metabacillus</taxon>
    </lineage>
</organism>
<keyword evidence="5" id="KW-1185">Reference proteome</keyword>
<reference evidence="4 5" key="1">
    <citation type="submission" date="2019-04" db="EMBL/GenBank/DDBJ databases">
        <title>Bacillus sediminilitoris sp. nov., isolated from a tidal flat sediment on the East China Sea.</title>
        <authorList>
            <person name="Wei Y."/>
            <person name="Mao H."/>
            <person name="Fang J."/>
        </authorList>
    </citation>
    <scope>NUCLEOTIDE SEQUENCE [LARGE SCALE GENOMIC DNA]</scope>
    <source>
        <strain evidence="4 5">DSL-17</strain>
    </source>
</reference>
<name>A0A4S4BGL0_9BACI</name>
<evidence type="ECO:0000313" key="4">
    <source>
        <dbReference type="EMBL" id="THF73588.1"/>
    </source>
</evidence>
<dbReference type="InterPro" id="IPR009057">
    <property type="entry name" value="Homeodomain-like_sf"/>
</dbReference>
<dbReference type="PANTHER" id="PTHR46889:SF5">
    <property type="entry name" value="INTEGRASE PROTEIN"/>
    <property type="match status" value="1"/>
</dbReference>
<dbReference type="InterPro" id="IPR025948">
    <property type="entry name" value="HTH-like_dom"/>
</dbReference>
<comment type="caution">
    <text evidence="4">The sequence shown here is derived from an EMBL/GenBank/DDBJ whole genome shotgun (WGS) entry which is preliminary data.</text>
</comment>
<dbReference type="InterPro" id="IPR012337">
    <property type="entry name" value="RNaseH-like_sf"/>
</dbReference>
<gene>
    <name evidence="4" type="ORF">E6W99_26150</name>
</gene>
<dbReference type="Gene3D" id="3.30.420.10">
    <property type="entry name" value="Ribonuclease H-like superfamily/Ribonuclease H"/>
    <property type="match status" value="1"/>
</dbReference>
<feature type="coiled-coil region" evidence="2">
    <location>
        <begin position="88"/>
        <end position="115"/>
    </location>
</feature>
<evidence type="ECO:0000259" key="3">
    <source>
        <dbReference type="PROSITE" id="PS50994"/>
    </source>
</evidence>
<dbReference type="GO" id="GO:0015074">
    <property type="term" value="P:DNA integration"/>
    <property type="evidence" value="ECO:0007669"/>
    <property type="project" value="InterPro"/>
</dbReference>
<evidence type="ECO:0000256" key="1">
    <source>
        <dbReference type="ARBA" id="ARBA00002286"/>
    </source>
</evidence>
<dbReference type="Pfam" id="PF13333">
    <property type="entry name" value="rve_2"/>
    <property type="match status" value="1"/>
</dbReference>